<comment type="caution">
    <text evidence="1">The sequence shown here is derived from an EMBL/GenBank/DDBJ whole genome shotgun (WGS) entry which is preliminary data.</text>
</comment>
<accession>A0A1F6CC23</accession>
<dbReference type="SUPFAM" id="SSF52733">
    <property type="entry name" value="Nicotinate mononucleotide:5,6-dimethylbenzimidazole phosphoribosyltransferase (CobT)"/>
    <property type="match status" value="1"/>
</dbReference>
<dbReference type="EMBL" id="MFKF01000303">
    <property type="protein sequence ID" value="OGG46560.1"/>
    <property type="molecule type" value="Genomic_DNA"/>
</dbReference>
<dbReference type="CDD" id="cd02439">
    <property type="entry name" value="DMB-PRT_CobT"/>
    <property type="match status" value="1"/>
</dbReference>
<dbReference type="GO" id="GO:0008939">
    <property type="term" value="F:nicotinate-nucleotide-dimethylbenzimidazole phosphoribosyltransferase activity"/>
    <property type="evidence" value="ECO:0007669"/>
    <property type="project" value="InterPro"/>
</dbReference>
<dbReference type="HAMAP" id="MF_01086">
    <property type="entry name" value="UPF0284"/>
    <property type="match status" value="1"/>
</dbReference>
<dbReference type="Proteomes" id="UP000178606">
    <property type="component" value="Unassembled WGS sequence"/>
</dbReference>
<dbReference type="InterPro" id="IPR036087">
    <property type="entry name" value="Nict_dMeBzImd_PRibTrfase_sf"/>
</dbReference>
<dbReference type="NCBIfam" id="NF003372">
    <property type="entry name" value="PRK04447.1-5"/>
    <property type="match status" value="1"/>
</dbReference>
<gene>
    <name evidence="1" type="ORF">A3F84_18695</name>
</gene>
<protein>
    <submittedName>
        <fullName evidence="1">TIGR00303 family protein</fullName>
    </submittedName>
</protein>
<dbReference type="Pfam" id="PF02277">
    <property type="entry name" value="DBI_PRT"/>
    <property type="match status" value="1"/>
</dbReference>
<sequence length="364" mass="37025">MRFAVAQPAGLRFAAQLLGKRPLFVCVIASTETALVPGISAAGASPELIPFTAAADAEVLAHGAARCITGVPSNPLGPPGPSIITLAALRLAGIPHLIVSAGCRITPDAPFLELGDRPGGLIAEGCAVPNALDLFNRGLELGAALGRENDYLILGESVPGGTTTALALLMALGIDAEGRVSSSLAGNPHLLKSRVARSALAHLDAEGRNDPLRAVATLGDPMQPAVAGLAMGAHSVACPVLLAGGSQMVAVLALIRSLCEKRGTLFEPDAIAVATTKWVIDDPTADVVGLVREVGPHPLLGSTLSFEASRYPALRRYEDFLVKEGVGAGGAAVAAALTAGIGAHTLREEIETIYAGLPTDVPRA</sequence>
<dbReference type="InterPro" id="IPR002805">
    <property type="entry name" value="Nict_dMeBzImd_PRibTrfase_arc"/>
</dbReference>
<proteinExistence type="inferred from homology"/>
<dbReference type="PANTHER" id="PTHR38811">
    <property type="match status" value="1"/>
</dbReference>
<organism evidence="1 2">
    <name type="scientific">Handelsmanbacteria sp. (strain RIFCSPLOWO2_12_FULL_64_10)</name>
    <dbReference type="NCBI Taxonomy" id="1817868"/>
    <lineage>
        <taxon>Bacteria</taxon>
        <taxon>Candidatus Handelsmaniibacteriota</taxon>
    </lineage>
</organism>
<dbReference type="AlphaFoldDB" id="A0A1F6CC23"/>
<name>A0A1F6CC23_HANXR</name>
<dbReference type="PANTHER" id="PTHR38811:SF1">
    <property type="entry name" value="UPF0284 PROTEIN SLL1500"/>
    <property type="match status" value="1"/>
</dbReference>
<dbReference type="InterPro" id="IPR003200">
    <property type="entry name" value="Nict_dMeBzImd_PRibTrfase"/>
</dbReference>
<dbReference type="NCBIfam" id="TIGR00303">
    <property type="entry name" value="nicotinate mononucleotide-dependent phosphoribosyltransferase CobT"/>
    <property type="match status" value="1"/>
</dbReference>
<evidence type="ECO:0000313" key="2">
    <source>
        <dbReference type="Proteomes" id="UP000178606"/>
    </source>
</evidence>
<evidence type="ECO:0000313" key="1">
    <source>
        <dbReference type="EMBL" id="OGG46560.1"/>
    </source>
</evidence>
<dbReference type="Gene3D" id="3.40.50.10210">
    <property type="match status" value="1"/>
</dbReference>
<reference evidence="1 2" key="1">
    <citation type="journal article" date="2016" name="Nat. Commun.">
        <title>Thousands of microbial genomes shed light on interconnected biogeochemical processes in an aquifer system.</title>
        <authorList>
            <person name="Anantharaman K."/>
            <person name="Brown C.T."/>
            <person name="Hug L.A."/>
            <person name="Sharon I."/>
            <person name="Castelle C.J."/>
            <person name="Probst A.J."/>
            <person name="Thomas B.C."/>
            <person name="Singh A."/>
            <person name="Wilkins M.J."/>
            <person name="Karaoz U."/>
            <person name="Brodie E.L."/>
            <person name="Williams K.H."/>
            <person name="Hubbard S.S."/>
            <person name="Banfield J.F."/>
        </authorList>
    </citation>
    <scope>NUCLEOTIDE SEQUENCE [LARGE SCALE GENOMIC DNA]</scope>
    <source>
        <strain evidence="2">RIFCSPLOWO2_12_FULL_64_10</strain>
    </source>
</reference>